<dbReference type="CDD" id="cd08276">
    <property type="entry name" value="MDR7"/>
    <property type="match status" value="1"/>
</dbReference>
<sequence length="353" mass="37757">MTGGGEQQRVVAQWTLPTTKGFQSLVLVPVATLDSLADDKVRVRLHAASLNYRDLVIAKGGVPGNVNSGVVPGSDGAGVVEAVGSKVTKFKPGDRVVTHLTPSVPDTVAPSMKDISAGLGQAIDGTLRERGNFHESALLHAPRNNSFAQAATLTCSGLTAWNALFGLKGREVRAGSWVLIQGTGGVSVAALQFAVAVGANVVATTSNSEKAKLLEDLGANYVVNYREHRNWSAVAKKLTPEQRGFDLIVDVGGDSTLSESLEAIRTDGIVVLTGLLGGAEQPVAMLSALRYGCTVRGILLGSRQQFREMIEFVEEQNLQPVLDFRTWDLEEVKRAYDWLENQKHFSKVVIKLA</sequence>
<evidence type="ECO:0000313" key="3">
    <source>
        <dbReference type="Proteomes" id="UP001056384"/>
    </source>
</evidence>
<dbReference type="InterPro" id="IPR036291">
    <property type="entry name" value="NAD(P)-bd_dom_sf"/>
</dbReference>
<accession>A0A9Q9AR77</accession>
<feature type="domain" description="Enoyl reductase (ER)" evidence="1">
    <location>
        <begin position="21"/>
        <end position="350"/>
    </location>
</feature>
<dbReference type="InterPro" id="IPR052711">
    <property type="entry name" value="Zinc_ADH-like"/>
</dbReference>
<dbReference type="Gene3D" id="3.40.50.720">
    <property type="entry name" value="NAD(P)-binding Rossmann-like Domain"/>
    <property type="match status" value="1"/>
</dbReference>
<gene>
    <name evidence="2" type="ORF">Slin15195_G075510</name>
</gene>
<dbReference type="Proteomes" id="UP001056384">
    <property type="component" value="Chromosome 6"/>
</dbReference>
<dbReference type="AlphaFoldDB" id="A0A9Q9AR77"/>
<dbReference type="InterPro" id="IPR013149">
    <property type="entry name" value="ADH-like_C"/>
</dbReference>
<reference evidence="2" key="1">
    <citation type="submission" date="2022-06" db="EMBL/GenBank/DDBJ databases">
        <title>Complete genome sequences of two strains of the flax pathogen Septoria linicola.</title>
        <authorList>
            <person name="Lapalu N."/>
            <person name="Simon A."/>
            <person name="Demenou B."/>
            <person name="Paumier D."/>
            <person name="Guillot M.-P."/>
            <person name="Gout L."/>
            <person name="Valade R."/>
        </authorList>
    </citation>
    <scope>NUCLEOTIDE SEQUENCE</scope>
    <source>
        <strain evidence="2">SE15195</strain>
    </source>
</reference>
<dbReference type="SUPFAM" id="SSF51735">
    <property type="entry name" value="NAD(P)-binding Rossmann-fold domains"/>
    <property type="match status" value="1"/>
</dbReference>
<protein>
    <submittedName>
        <fullName evidence="2">GroES-like superfamily, alcohol dehydrogenase-like, NAD(P)-binding domain superfamily</fullName>
    </submittedName>
</protein>
<organism evidence="2 3">
    <name type="scientific">Septoria linicola</name>
    <dbReference type="NCBI Taxonomy" id="215465"/>
    <lineage>
        <taxon>Eukaryota</taxon>
        <taxon>Fungi</taxon>
        <taxon>Dikarya</taxon>
        <taxon>Ascomycota</taxon>
        <taxon>Pezizomycotina</taxon>
        <taxon>Dothideomycetes</taxon>
        <taxon>Dothideomycetidae</taxon>
        <taxon>Mycosphaerellales</taxon>
        <taxon>Mycosphaerellaceae</taxon>
        <taxon>Septoria</taxon>
    </lineage>
</organism>
<dbReference type="EMBL" id="CP099423">
    <property type="protein sequence ID" value="USW54232.1"/>
    <property type="molecule type" value="Genomic_DNA"/>
</dbReference>
<dbReference type="SUPFAM" id="SSF50129">
    <property type="entry name" value="GroES-like"/>
    <property type="match status" value="1"/>
</dbReference>
<evidence type="ECO:0000259" key="1">
    <source>
        <dbReference type="SMART" id="SM00829"/>
    </source>
</evidence>
<dbReference type="Gene3D" id="3.90.180.10">
    <property type="entry name" value="Medium-chain alcohol dehydrogenases, catalytic domain"/>
    <property type="match status" value="1"/>
</dbReference>
<dbReference type="InterPro" id="IPR020843">
    <property type="entry name" value="ER"/>
</dbReference>
<dbReference type="SMART" id="SM00829">
    <property type="entry name" value="PKS_ER"/>
    <property type="match status" value="1"/>
</dbReference>
<dbReference type="GO" id="GO:0016491">
    <property type="term" value="F:oxidoreductase activity"/>
    <property type="evidence" value="ECO:0007669"/>
    <property type="project" value="InterPro"/>
</dbReference>
<dbReference type="InterPro" id="IPR011032">
    <property type="entry name" value="GroES-like_sf"/>
</dbReference>
<keyword evidence="3" id="KW-1185">Reference proteome</keyword>
<name>A0A9Q9AR77_9PEZI</name>
<dbReference type="PANTHER" id="PTHR45033">
    <property type="match status" value="1"/>
</dbReference>
<evidence type="ECO:0000313" key="2">
    <source>
        <dbReference type="EMBL" id="USW54232.1"/>
    </source>
</evidence>
<proteinExistence type="predicted"/>
<dbReference type="InterPro" id="IPR013154">
    <property type="entry name" value="ADH-like_N"/>
</dbReference>
<dbReference type="Pfam" id="PF00107">
    <property type="entry name" value="ADH_zinc_N"/>
    <property type="match status" value="1"/>
</dbReference>
<dbReference type="PANTHER" id="PTHR45033:SF2">
    <property type="entry name" value="ZINC-TYPE ALCOHOL DEHYDROGENASE-LIKE PROTEIN C1773.06C"/>
    <property type="match status" value="1"/>
</dbReference>
<dbReference type="Pfam" id="PF08240">
    <property type="entry name" value="ADH_N"/>
    <property type="match status" value="1"/>
</dbReference>